<evidence type="ECO:0000256" key="7">
    <source>
        <dbReference type="SAM" id="MobiDB-lite"/>
    </source>
</evidence>
<dbReference type="FunFam" id="3.30.40.10:FF:000184">
    <property type="entry name" value="Baculoviral IAP repeat containing 2"/>
    <property type="match status" value="1"/>
</dbReference>
<dbReference type="SMART" id="SM00238">
    <property type="entry name" value="BIR"/>
    <property type="match status" value="3"/>
</dbReference>
<dbReference type="CDD" id="cd14321">
    <property type="entry name" value="UBA_IAPs"/>
    <property type="match status" value="1"/>
</dbReference>
<sequence length="630" mass="69435">MDNELIRSLENISISDLNVIKLCNSELIRLSTYKTWVGEAFAIRLAESGFFFTGETDRVQCYFCHSQKENWSPADTPSLVHKKLNANCPLIAKPGETNNIPIYSELVEGSLNPAFQRISHLLVKSRIEKDRDRERLANPDNSHSGRDSRPISASLDSLQRMRSSSDASPRSNGLTGGSRDSSLGSRDSRGGRSNSQEGGSSQQPHHSATVAPPVVPDPPRGSSGGTPTPLSGPSPPGSHQGDPNFLRYEKNRLDTFAGFPTSAHVRPPELARAGFIYTGTGDRVQCVFCRGVLRDWNVGEKPHIEHKNMFPRCPFVLGVDVGNVRSTPIQPAHRVNIGGNATNQQLGHMEALGINTERPKHGNYAVESTRLTSFNNWPQYKHQTPQQLAAAGFFYAGFGDNVKCFYCDGGLRNWEPGDDPWVEHARWFPRCSFVRTVKGDQFIRSIQDQFSQSNNTPGHQVETREVRARMELPMVRAVLETGVDRNSVMKVIERRLRTTGDDYPSAEALLNAVLTLEEDPEAVSGPSHDWAPPDIPPPQPTPSPTRPTDNVPKAGETSPSDTSESGSKDLAEENRLLREQKTCKICLDAEVGVVFLPCGHLCCCVLCAPAVRQCPICRAEIRGTVRTFIP</sequence>
<dbReference type="RefSeq" id="XP_022287997.1">
    <property type="nucleotide sequence ID" value="XM_022432289.1"/>
</dbReference>
<evidence type="ECO:0000256" key="5">
    <source>
        <dbReference type="ARBA" id="ARBA00022833"/>
    </source>
</evidence>
<keyword evidence="2" id="KW-0053">Apoptosis</keyword>
<organism evidence="9 10">
    <name type="scientific">Crassostrea virginica</name>
    <name type="common">Eastern oyster</name>
    <dbReference type="NCBI Taxonomy" id="6565"/>
    <lineage>
        <taxon>Eukaryota</taxon>
        <taxon>Metazoa</taxon>
        <taxon>Spiralia</taxon>
        <taxon>Lophotrochozoa</taxon>
        <taxon>Mollusca</taxon>
        <taxon>Bivalvia</taxon>
        <taxon>Autobranchia</taxon>
        <taxon>Pteriomorphia</taxon>
        <taxon>Ostreida</taxon>
        <taxon>Ostreoidea</taxon>
        <taxon>Ostreidae</taxon>
        <taxon>Crassostrea</taxon>
    </lineage>
</organism>
<evidence type="ECO:0000256" key="4">
    <source>
        <dbReference type="ARBA" id="ARBA00022771"/>
    </source>
</evidence>
<dbReference type="Pfam" id="PF00653">
    <property type="entry name" value="BIR"/>
    <property type="match status" value="3"/>
</dbReference>
<protein>
    <submittedName>
        <fullName evidence="10">Baculoviral IAP repeat-containing protein 7-like</fullName>
    </submittedName>
</protein>
<dbReference type="PANTHER" id="PTHR10044:SF139">
    <property type="entry name" value="DEATH-ASSOCIATED INHIBITOR OF APOPTOSIS 2"/>
    <property type="match status" value="1"/>
</dbReference>
<dbReference type="GO" id="GO:0008270">
    <property type="term" value="F:zinc ion binding"/>
    <property type="evidence" value="ECO:0007669"/>
    <property type="project" value="UniProtKB-KW"/>
</dbReference>
<feature type="compositionally biased region" description="Pro residues" evidence="7">
    <location>
        <begin position="533"/>
        <end position="545"/>
    </location>
</feature>
<accession>A0A8B8A962</accession>
<dbReference type="PROSITE" id="PS01282">
    <property type="entry name" value="BIR_REPEAT_1"/>
    <property type="match status" value="2"/>
</dbReference>
<dbReference type="Proteomes" id="UP000694844">
    <property type="component" value="Chromosome 6"/>
</dbReference>
<evidence type="ECO:0000256" key="3">
    <source>
        <dbReference type="ARBA" id="ARBA00022723"/>
    </source>
</evidence>
<evidence type="ECO:0000313" key="9">
    <source>
        <dbReference type="Proteomes" id="UP000694844"/>
    </source>
</evidence>
<dbReference type="Gene3D" id="1.10.8.10">
    <property type="entry name" value="DNA helicase RuvA subunit, C-terminal domain"/>
    <property type="match status" value="1"/>
</dbReference>
<dbReference type="InterPro" id="IPR011029">
    <property type="entry name" value="DEATH-like_dom_sf"/>
</dbReference>
<feature type="domain" description="RING-type" evidence="8">
    <location>
        <begin position="583"/>
        <end position="618"/>
    </location>
</feature>
<dbReference type="GO" id="GO:0051726">
    <property type="term" value="P:regulation of cell cycle"/>
    <property type="evidence" value="ECO:0007669"/>
    <property type="project" value="TreeGrafter"/>
</dbReference>
<evidence type="ECO:0000256" key="2">
    <source>
        <dbReference type="ARBA" id="ARBA00022703"/>
    </source>
</evidence>
<keyword evidence="9" id="KW-1185">Reference proteome</keyword>
<dbReference type="Pfam" id="PF13920">
    <property type="entry name" value="zf-C3HC4_3"/>
    <property type="match status" value="1"/>
</dbReference>
<dbReference type="InterPro" id="IPR001370">
    <property type="entry name" value="BIR_rpt"/>
</dbReference>
<feature type="region of interest" description="Disordered" evidence="7">
    <location>
        <begin position="520"/>
        <end position="569"/>
    </location>
</feature>
<dbReference type="OrthoDB" id="774873at2759"/>
<feature type="compositionally biased region" description="Polar residues" evidence="7">
    <location>
        <begin position="154"/>
        <end position="172"/>
    </location>
</feature>
<dbReference type="GO" id="GO:0006915">
    <property type="term" value="P:apoptotic process"/>
    <property type="evidence" value="ECO:0007669"/>
    <property type="project" value="UniProtKB-KW"/>
</dbReference>
<dbReference type="AlphaFoldDB" id="A0A8B8A962"/>
<proteinExistence type="inferred from homology"/>
<dbReference type="PANTHER" id="PTHR10044">
    <property type="entry name" value="INHIBITOR OF APOPTOSIS"/>
    <property type="match status" value="1"/>
</dbReference>
<dbReference type="GO" id="GO:0031398">
    <property type="term" value="P:positive regulation of protein ubiquitination"/>
    <property type="evidence" value="ECO:0007669"/>
    <property type="project" value="TreeGrafter"/>
</dbReference>
<dbReference type="InterPro" id="IPR050784">
    <property type="entry name" value="IAP"/>
</dbReference>
<dbReference type="GeneID" id="111100417"/>
<dbReference type="CDD" id="cd00022">
    <property type="entry name" value="BIR"/>
    <property type="match status" value="3"/>
</dbReference>
<dbReference type="PROSITE" id="PS50143">
    <property type="entry name" value="BIR_REPEAT_2"/>
    <property type="match status" value="3"/>
</dbReference>
<feature type="compositionally biased region" description="Basic and acidic residues" evidence="7">
    <location>
        <begin position="132"/>
        <end position="149"/>
    </location>
</feature>
<dbReference type="Gene3D" id="1.10.533.10">
    <property type="entry name" value="Death Domain, Fas"/>
    <property type="match status" value="1"/>
</dbReference>
<dbReference type="GO" id="GO:0005634">
    <property type="term" value="C:nucleus"/>
    <property type="evidence" value="ECO:0007669"/>
    <property type="project" value="TreeGrafter"/>
</dbReference>
<dbReference type="SUPFAM" id="SSF57924">
    <property type="entry name" value="Inhibitor of apoptosis (IAP) repeat"/>
    <property type="match status" value="3"/>
</dbReference>
<dbReference type="PROSITE" id="PS50089">
    <property type="entry name" value="ZF_RING_2"/>
    <property type="match status" value="1"/>
</dbReference>
<dbReference type="CDD" id="cd16713">
    <property type="entry name" value="RING-HC_BIRC2_3_7"/>
    <property type="match status" value="1"/>
</dbReference>
<keyword evidence="3" id="KW-0479">Metal-binding</keyword>
<evidence type="ECO:0000256" key="6">
    <source>
        <dbReference type="PROSITE-ProRule" id="PRU00175"/>
    </source>
</evidence>
<dbReference type="FunFam" id="1.10.1170.10:FF:000002">
    <property type="entry name" value="Baculoviral IAP repeat containing 7"/>
    <property type="match status" value="1"/>
</dbReference>
<keyword evidence="4 6" id="KW-0863">Zinc-finger</keyword>
<feature type="region of interest" description="Disordered" evidence="7">
    <location>
        <begin position="132"/>
        <end position="245"/>
    </location>
</feature>
<dbReference type="GO" id="GO:0043066">
    <property type="term" value="P:negative regulation of apoptotic process"/>
    <property type="evidence" value="ECO:0007669"/>
    <property type="project" value="TreeGrafter"/>
</dbReference>
<evidence type="ECO:0000259" key="8">
    <source>
        <dbReference type="PROSITE" id="PS50089"/>
    </source>
</evidence>
<evidence type="ECO:0000313" key="10">
    <source>
        <dbReference type="RefSeq" id="XP_022287997.1"/>
    </source>
</evidence>
<dbReference type="GO" id="GO:0061630">
    <property type="term" value="F:ubiquitin protein ligase activity"/>
    <property type="evidence" value="ECO:0007669"/>
    <property type="project" value="TreeGrafter"/>
</dbReference>
<dbReference type="InterPro" id="IPR001841">
    <property type="entry name" value="Znf_RING"/>
</dbReference>
<reference evidence="10" key="1">
    <citation type="submission" date="2025-08" db="UniProtKB">
        <authorList>
            <consortium name="RefSeq"/>
        </authorList>
    </citation>
    <scope>IDENTIFICATION</scope>
    <source>
        <tissue evidence="10">Whole sample</tissue>
    </source>
</reference>
<evidence type="ECO:0000256" key="1">
    <source>
        <dbReference type="ARBA" id="ARBA00006672"/>
    </source>
</evidence>
<keyword evidence="5" id="KW-0862">Zinc</keyword>
<feature type="compositionally biased region" description="Polar residues" evidence="7">
    <location>
        <begin position="194"/>
        <end position="206"/>
    </location>
</feature>
<dbReference type="SMART" id="SM00184">
    <property type="entry name" value="RING"/>
    <property type="match status" value="1"/>
</dbReference>
<gene>
    <name evidence="10" type="primary">LOC111100417</name>
</gene>
<dbReference type="GO" id="GO:0043027">
    <property type="term" value="F:cysteine-type endopeptidase inhibitor activity involved in apoptotic process"/>
    <property type="evidence" value="ECO:0007669"/>
    <property type="project" value="TreeGrafter"/>
</dbReference>
<dbReference type="GO" id="GO:0005737">
    <property type="term" value="C:cytoplasm"/>
    <property type="evidence" value="ECO:0007669"/>
    <property type="project" value="TreeGrafter"/>
</dbReference>
<dbReference type="FunFam" id="1.10.1170.10:FF:000003">
    <property type="entry name" value="E3 ubiquitin-protein ligase XIAP"/>
    <property type="match status" value="1"/>
</dbReference>
<dbReference type="KEGG" id="cvn:111100417"/>
<dbReference type="Gene3D" id="1.10.1170.10">
    <property type="entry name" value="Inhibitor Of Apoptosis Protein (2mihbC-IAP-1), Chain A"/>
    <property type="match status" value="4"/>
</dbReference>
<name>A0A8B8A962_CRAVI</name>
<comment type="similarity">
    <text evidence="1">Belongs to the IAP family.</text>
</comment>